<organism evidence="3 4">
    <name type="scientific">Colletotrichum higginsianum</name>
    <dbReference type="NCBI Taxonomy" id="80884"/>
    <lineage>
        <taxon>Eukaryota</taxon>
        <taxon>Fungi</taxon>
        <taxon>Dikarya</taxon>
        <taxon>Ascomycota</taxon>
        <taxon>Pezizomycotina</taxon>
        <taxon>Sordariomycetes</taxon>
        <taxon>Hypocreomycetidae</taxon>
        <taxon>Glomerellales</taxon>
        <taxon>Glomerellaceae</taxon>
        <taxon>Colletotrichum</taxon>
        <taxon>Colletotrichum destructivum species complex</taxon>
    </lineage>
</organism>
<dbReference type="AlphaFoldDB" id="A0A4T0VSS5"/>
<reference evidence="3 4" key="1">
    <citation type="journal article" date="2019" name="Genome Biol. Evol.">
        <title>Genomic Plasticity Mediated by Transposable Elements in the Plant Pathogenic Fungus Colletotrichum higginsianum.</title>
        <authorList>
            <person name="Tsushima A."/>
            <person name="Gan P."/>
            <person name="Kumakura N."/>
            <person name="Narusaka M."/>
            <person name="Takano Y."/>
            <person name="Narusaka Y."/>
            <person name="Shirasu K."/>
        </authorList>
    </citation>
    <scope>NUCLEOTIDE SEQUENCE [LARGE SCALE GENOMIC DNA]</scope>
    <source>
        <strain evidence="3 4">MAFF305635-RFP</strain>
    </source>
</reference>
<feature type="region of interest" description="Disordered" evidence="1">
    <location>
        <begin position="60"/>
        <end position="148"/>
    </location>
</feature>
<evidence type="ECO:0000313" key="3">
    <source>
        <dbReference type="EMBL" id="TIC95630.1"/>
    </source>
</evidence>
<evidence type="ECO:0000313" key="2">
    <source>
        <dbReference type="EMBL" id="TIC91923.1"/>
    </source>
</evidence>
<feature type="compositionally biased region" description="Acidic residues" evidence="1">
    <location>
        <begin position="100"/>
        <end position="128"/>
    </location>
</feature>
<comment type="caution">
    <text evidence="3">The sequence shown here is derived from an EMBL/GenBank/DDBJ whole genome shotgun (WGS) entry which is preliminary data.</text>
</comment>
<sequence>MTNEMNSAFAFMRARDECWQSLMSFLANNASVEEEKEPEGSSELPSPERLFAAAAAITTAAAATPDPAPAAATTAVVAASPAGSSPEELVVKTPPPARQEEEEEEEDEEEEEEEEEEEQQEEEDWSSEEEPKAPAPKPPKKKGAAEPKEREIPCLPCLKAALHGNGTGRCLEGSGKRCLRCFGGRSSKDCVPIAPVLWAFAAKLREELEGLNDKTRLGHLRTVVRGLIDHGNEVANDVLSSRPAAPAAPAPAPVPEPAAVDAPRALPECVVLKQPVVLFDLPPVAAVLPVAVAAPSGAGAPYEERKARLLEAVEPLVGEVLVAPLGRYLDKHMK</sequence>
<proteinExistence type="predicted"/>
<feature type="region of interest" description="Disordered" evidence="1">
    <location>
        <begin position="30"/>
        <end position="49"/>
    </location>
</feature>
<gene>
    <name evidence="3" type="ORF">CH35J_008951</name>
    <name evidence="2" type="ORF">CH35J_010788</name>
</gene>
<dbReference type="Proteomes" id="UP000305883">
    <property type="component" value="Unassembled WGS sequence"/>
</dbReference>
<feature type="compositionally biased region" description="Low complexity" evidence="1">
    <location>
        <begin position="60"/>
        <end position="82"/>
    </location>
</feature>
<protein>
    <submittedName>
        <fullName evidence="3">Uncharacterized protein</fullName>
    </submittedName>
</protein>
<name>A0A4T0VSS5_9PEZI</name>
<evidence type="ECO:0000256" key="1">
    <source>
        <dbReference type="SAM" id="MobiDB-lite"/>
    </source>
</evidence>
<dbReference type="OrthoDB" id="4857371at2759"/>
<dbReference type="EMBL" id="MWPZ01000009">
    <property type="protein sequence ID" value="TIC91923.1"/>
    <property type="molecule type" value="Genomic_DNA"/>
</dbReference>
<dbReference type="EMBL" id="MWPZ01000006">
    <property type="protein sequence ID" value="TIC95630.1"/>
    <property type="molecule type" value="Genomic_DNA"/>
</dbReference>
<accession>A0A4T0VSS5</accession>
<evidence type="ECO:0000313" key="4">
    <source>
        <dbReference type="Proteomes" id="UP000305883"/>
    </source>
</evidence>